<comment type="caution">
    <text evidence="1">The sequence shown here is derived from an EMBL/GenBank/DDBJ whole genome shotgun (WGS) entry which is preliminary data.</text>
</comment>
<dbReference type="AlphaFoldDB" id="A0ABD6W9B6"/>
<dbReference type="Proteomes" id="UP000239698">
    <property type="component" value="Unassembled WGS sequence"/>
</dbReference>
<evidence type="ECO:0000313" key="4">
    <source>
        <dbReference type="Proteomes" id="UP000239698"/>
    </source>
</evidence>
<organism evidence="1 3">
    <name type="scientific">Rathayibacter rathayi</name>
    <name type="common">Corynebacterium rathayi</name>
    <dbReference type="NCBI Taxonomy" id="33887"/>
    <lineage>
        <taxon>Bacteria</taxon>
        <taxon>Bacillati</taxon>
        <taxon>Actinomycetota</taxon>
        <taxon>Actinomycetes</taxon>
        <taxon>Micrococcales</taxon>
        <taxon>Microbacteriaceae</taxon>
        <taxon>Rathayibacter</taxon>
    </lineage>
</organism>
<dbReference type="KEGG" id="rry:C1O28_11750"/>
<dbReference type="GeneID" id="49821152"/>
<keyword evidence="4" id="KW-1185">Reference proteome</keyword>
<proteinExistence type="predicted"/>
<name>A0ABD6W9B6_RATRA</name>
<dbReference type="EMBL" id="PSUL01000012">
    <property type="protein sequence ID" value="PPF14356.1"/>
    <property type="molecule type" value="Genomic_DNA"/>
</dbReference>
<reference evidence="3 4" key="1">
    <citation type="submission" date="2018-02" db="EMBL/GenBank/DDBJ databases">
        <title>Bacteriophage NCPPB3778 and a type I-E CRISPR drive the evolution of the US Biological Select Agent, Rathayibacter toxicus.</title>
        <authorList>
            <person name="Davis E.W.II."/>
            <person name="Tabima J.F."/>
            <person name="Weisberg A.J."/>
            <person name="Lopes L.D."/>
            <person name="Wiseman M.S."/>
            <person name="Wiseman M.S."/>
            <person name="Pupko T."/>
            <person name="Belcher M.S."/>
            <person name="Sechler A.J."/>
            <person name="Tancos M.A."/>
            <person name="Schroeder B.K."/>
            <person name="Murray T.D."/>
            <person name="Luster D.G."/>
            <person name="Schneider W.L."/>
            <person name="Rogers E."/>
            <person name="Andreote F.D."/>
            <person name="Grunwald N.J."/>
            <person name="Putnam M.L."/>
            <person name="Chang J.H."/>
        </authorList>
    </citation>
    <scope>NUCLEOTIDE SEQUENCE [LARGE SCALE GENOMIC DNA]</scope>
    <source>
        <strain evidence="2 4">AY1D6</strain>
        <strain evidence="1 3">AY1I9</strain>
    </source>
</reference>
<dbReference type="RefSeq" id="WP_097168029.1">
    <property type="nucleotide sequence ID" value="NZ_CP028129.1"/>
</dbReference>
<accession>A0ABD6W9B6</accession>
<evidence type="ECO:0000313" key="3">
    <source>
        <dbReference type="Proteomes" id="UP000237881"/>
    </source>
</evidence>
<sequence>MALVDAYGGDTMDAAVVSWLSSLDHVDKAIKTAEFEARENGQAVRPVHFQAAAASEVNARAKLRGLVRDAVRVAPRPRRAIRRLR</sequence>
<evidence type="ECO:0000313" key="1">
    <source>
        <dbReference type="EMBL" id="PPF14356.1"/>
    </source>
</evidence>
<dbReference type="EMBL" id="PSVT01000015">
    <property type="protein sequence ID" value="PPH76721.1"/>
    <property type="molecule type" value="Genomic_DNA"/>
</dbReference>
<protein>
    <submittedName>
        <fullName evidence="1">Uncharacterized protein</fullName>
    </submittedName>
</protein>
<gene>
    <name evidence="1" type="ORF">C5C04_07090</name>
    <name evidence="2" type="ORF">C5C40_08590</name>
</gene>
<dbReference type="Proteomes" id="UP000237881">
    <property type="component" value="Unassembled WGS sequence"/>
</dbReference>
<evidence type="ECO:0000313" key="2">
    <source>
        <dbReference type="EMBL" id="PPH76721.1"/>
    </source>
</evidence>